<dbReference type="RefSeq" id="WP_146905735.1">
    <property type="nucleotide sequence ID" value="NZ_BJYS01000066.1"/>
</dbReference>
<dbReference type="AlphaFoldDB" id="A0A512B686"/>
<evidence type="ECO:0000256" key="1">
    <source>
        <dbReference type="SAM" id="SignalP"/>
    </source>
</evidence>
<reference evidence="2 3" key="1">
    <citation type="submission" date="2019-07" db="EMBL/GenBank/DDBJ databases">
        <title>Whole genome shotgun sequence of Adhaeribacter aerolatus NBRC 106133.</title>
        <authorList>
            <person name="Hosoyama A."/>
            <person name="Uohara A."/>
            <person name="Ohji S."/>
            <person name="Ichikawa N."/>
        </authorList>
    </citation>
    <scope>NUCLEOTIDE SEQUENCE [LARGE SCALE GENOMIC DNA]</scope>
    <source>
        <strain evidence="2 3">NBRC 106133</strain>
    </source>
</reference>
<accession>A0A512B686</accession>
<evidence type="ECO:0000313" key="3">
    <source>
        <dbReference type="Proteomes" id="UP000321532"/>
    </source>
</evidence>
<evidence type="ECO:0000313" key="2">
    <source>
        <dbReference type="EMBL" id="GEO07470.1"/>
    </source>
</evidence>
<feature type="chain" id="PRO_5021759907" description="SMP-30/Gluconolactonase/LRE-like region domain-containing protein" evidence="1">
    <location>
        <begin position="23"/>
        <end position="301"/>
    </location>
</feature>
<comment type="caution">
    <text evidence="2">The sequence shown here is derived from an EMBL/GenBank/DDBJ whole genome shotgun (WGS) entry which is preliminary data.</text>
</comment>
<protein>
    <recommendedName>
        <fullName evidence="4">SMP-30/Gluconolactonase/LRE-like region domain-containing protein</fullName>
    </recommendedName>
</protein>
<name>A0A512B686_9BACT</name>
<organism evidence="2 3">
    <name type="scientific">Adhaeribacter aerolatus</name>
    <dbReference type="NCBI Taxonomy" id="670289"/>
    <lineage>
        <taxon>Bacteria</taxon>
        <taxon>Pseudomonadati</taxon>
        <taxon>Bacteroidota</taxon>
        <taxon>Cytophagia</taxon>
        <taxon>Cytophagales</taxon>
        <taxon>Hymenobacteraceae</taxon>
        <taxon>Adhaeribacter</taxon>
    </lineage>
</organism>
<dbReference type="OrthoDB" id="5292493at2"/>
<feature type="signal peptide" evidence="1">
    <location>
        <begin position="1"/>
        <end position="22"/>
    </location>
</feature>
<keyword evidence="3" id="KW-1185">Reference proteome</keyword>
<dbReference type="Proteomes" id="UP000321532">
    <property type="component" value="Unassembled WGS sequence"/>
</dbReference>
<proteinExistence type="predicted"/>
<gene>
    <name evidence="2" type="ORF">AAE02nite_51340</name>
</gene>
<keyword evidence="1" id="KW-0732">Signal</keyword>
<dbReference type="EMBL" id="BJYS01000066">
    <property type="protein sequence ID" value="GEO07470.1"/>
    <property type="molecule type" value="Genomic_DNA"/>
</dbReference>
<dbReference type="Gene3D" id="2.120.10.30">
    <property type="entry name" value="TolB, C-terminal domain"/>
    <property type="match status" value="1"/>
</dbReference>
<dbReference type="SUPFAM" id="SSF75011">
    <property type="entry name" value="3-carboxy-cis,cis-mucoante lactonizing enzyme"/>
    <property type="match status" value="1"/>
</dbReference>
<sequence>MKIMKSLKIFSWSLLFSFFLLSCENAKGNFPDEGKNKKEQKKKKAEEASSSSVTVVKKWNLPEILLEVSGIAYLGNNKFACIQDEAGVIFIYDTAANKIDRTITFGTTGDYEGIAVVGEVAYIVRSDGRIYKVDNINSTSSPKVKEYNTSLTAANNVEGLTYDAKHNRLLLAIKGAETNAQDFKGVYAFDLSTKKLVAEPLFKINLTDPFLGQYKGKKLNNALQPSEIAVHPQNGNIYLTEGANPQLFVLNPQGKILARHKLDSNIFPQPEGIAFTPSGDLFISNEGQKGNGNILQVQLKN</sequence>
<dbReference type="InterPro" id="IPR011042">
    <property type="entry name" value="6-blade_b-propeller_TolB-like"/>
</dbReference>
<dbReference type="PROSITE" id="PS51257">
    <property type="entry name" value="PROKAR_LIPOPROTEIN"/>
    <property type="match status" value="1"/>
</dbReference>
<evidence type="ECO:0008006" key="4">
    <source>
        <dbReference type="Google" id="ProtNLM"/>
    </source>
</evidence>